<sequence length="119" mass="12549">MPTRPTCLSLSVPNKFQSLIRTPEEFAEGHVPGAINLPVAVQPPGGGAGHDALLPNASFVEEAKKKFPENGSKIVLACGAGRRAARAADLLEAAGYGDLKVFKAGWTGWKAEGRPEEKQ</sequence>
<dbReference type="RefSeq" id="XP_013897878.1">
    <property type="nucleotide sequence ID" value="XM_014042424.1"/>
</dbReference>
<name>A0A0D2KTS7_9CHLO</name>
<keyword evidence="3" id="KW-1185">Reference proteome</keyword>
<evidence type="ECO:0000313" key="3">
    <source>
        <dbReference type="Proteomes" id="UP000054498"/>
    </source>
</evidence>
<dbReference type="AlphaFoldDB" id="A0A0D2KTS7"/>
<dbReference type="InterPro" id="IPR001307">
    <property type="entry name" value="Thiosulphate_STrfase_CS"/>
</dbReference>
<evidence type="ECO:0000259" key="1">
    <source>
        <dbReference type="PROSITE" id="PS50206"/>
    </source>
</evidence>
<dbReference type="PROSITE" id="PS00380">
    <property type="entry name" value="RHODANESE_1"/>
    <property type="match status" value="1"/>
</dbReference>
<proteinExistence type="predicted"/>
<dbReference type="PROSITE" id="PS50206">
    <property type="entry name" value="RHODANESE_3"/>
    <property type="match status" value="1"/>
</dbReference>
<reference evidence="2 3" key="1">
    <citation type="journal article" date="2013" name="BMC Genomics">
        <title>Reconstruction of the lipid metabolism for the microalga Monoraphidium neglectum from its genome sequence reveals characteristics suitable for biofuel production.</title>
        <authorList>
            <person name="Bogen C."/>
            <person name="Al-Dilaimi A."/>
            <person name="Albersmeier A."/>
            <person name="Wichmann J."/>
            <person name="Grundmann M."/>
            <person name="Rupp O."/>
            <person name="Lauersen K.J."/>
            <person name="Blifernez-Klassen O."/>
            <person name="Kalinowski J."/>
            <person name="Goesmann A."/>
            <person name="Mussgnug J.H."/>
            <person name="Kruse O."/>
        </authorList>
    </citation>
    <scope>NUCLEOTIDE SEQUENCE [LARGE SCALE GENOMIC DNA]</scope>
    <source>
        <strain evidence="2 3">SAG 48.87</strain>
    </source>
</reference>
<dbReference type="SMART" id="SM00450">
    <property type="entry name" value="RHOD"/>
    <property type="match status" value="1"/>
</dbReference>
<dbReference type="EMBL" id="KK102039">
    <property type="protein sequence ID" value="KIY98858.1"/>
    <property type="molecule type" value="Genomic_DNA"/>
</dbReference>
<gene>
    <name evidence="2" type="ORF">MNEG_9104</name>
</gene>
<dbReference type="SUPFAM" id="SSF52821">
    <property type="entry name" value="Rhodanese/Cell cycle control phosphatase"/>
    <property type="match status" value="1"/>
</dbReference>
<feature type="domain" description="Rhodanese" evidence="1">
    <location>
        <begin position="20"/>
        <end position="118"/>
    </location>
</feature>
<dbReference type="Proteomes" id="UP000054498">
    <property type="component" value="Unassembled WGS sequence"/>
</dbReference>
<protein>
    <recommendedName>
        <fullName evidence="1">Rhodanese domain-containing protein</fullName>
    </recommendedName>
</protein>
<dbReference type="CDD" id="cd00158">
    <property type="entry name" value="RHOD"/>
    <property type="match status" value="1"/>
</dbReference>
<dbReference type="STRING" id="145388.A0A0D2KTS7"/>
<accession>A0A0D2KTS7</accession>
<dbReference type="GeneID" id="25741979"/>
<dbReference type="Gene3D" id="3.40.250.10">
    <property type="entry name" value="Rhodanese-like domain"/>
    <property type="match status" value="1"/>
</dbReference>
<dbReference type="GO" id="GO:0004792">
    <property type="term" value="F:thiosulfate-cyanide sulfurtransferase activity"/>
    <property type="evidence" value="ECO:0007669"/>
    <property type="project" value="InterPro"/>
</dbReference>
<dbReference type="PANTHER" id="PTHR44086:SF13">
    <property type="entry name" value="THIOSULFATE SULFURTRANSFERASE PSPE"/>
    <property type="match status" value="1"/>
</dbReference>
<dbReference type="PANTHER" id="PTHR44086">
    <property type="entry name" value="THIOSULFATE SULFURTRANSFERASE RDL2, MITOCHONDRIAL-RELATED"/>
    <property type="match status" value="1"/>
</dbReference>
<organism evidence="2 3">
    <name type="scientific">Monoraphidium neglectum</name>
    <dbReference type="NCBI Taxonomy" id="145388"/>
    <lineage>
        <taxon>Eukaryota</taxon>
        <taxon>Viridiplantae</taxon>
        <taxon>Chlorophyta</taxon>
        <taxon>core chlorophytes</taxon>
        <taxon>Chlorophyceae</taxon>
        <taxon>CS clade</taxon>
        <taxon>Sphaeropleales</taxon>
        <taxon>Selenastraceae</taxon>
        <taxon>Monoraphidium</taxon>
    </lineage>
</organism>
<dbReference type="InterPro" id="IPR036873">
    <property type="entry name" value="Rhodanese-like_dom_sf"/>
</dbReference>
<dbReference type="Pfam" id="PF00581">
    <property type="entry name" value="Rhodanese"/>
    <property type="match status" value="1"/>
</dbReference>
<dbReference type="InterPro" id="IPR001763">
    <property type="entry name" value="Rhodanese-like_dom"/>
</dbReference>
<dbReference type="KEGG" id="mng:MNEG_9104"/>
<dbReference type="OrthoDB" id="566238at2759"/>
<evidence type="ECO:0000313" key="2">
    <source>
        <dbReference type="EMBL" id="KIY98858.1"/>
    </source>
</evidence>